<proteinExistence type="predicted"/>
<name>A0A2Z6N533_TRISU</name>
<evidence type="ECO:0000313" key="1">
    <source>
        <dbReference type="EMBL" id="GAU24287.1"/>
    </source>
</evidence>
<accession>A0A2Z6N533</accession>
<dbReference type="AlphaFoldDB" id="A0A2Z6N533"/>
<organism evidence="1 2">
    <name type="scientific">Trifolium subterraneum</name>
    <name type="common">Subterranean clover</name>
    <dbReference type="NCBI Taxonomy" id="3900"/>
    <lineage>
        <taxon>Eukaryota</taxon>
        <taxon>Viridiplantae</taxon>
        <taxon>Streptophyta</taxon>
        <taxon>Embryophyta</taxon>
        <taxon>Tracheophyta</taxon>
        <taxon>Spermatophyta</taxon>
        <taxon>Magnoliopsida</taxon>
        <taxon>eudicotyledons</taxon>
        <taxon>Gunneridae</taxon>
        <taxon>Pentapetalae</taxon>
        <taxon>rosids</taxon>
        <taxon>fabids</taxon>
        <taxon>Fabales</taxon>
        <taxon>Fabaceae</taxon>
        <taxon>Papilionoideae</taxon>
        <taxon>50 kb inversion clade</taxon>
        <taxon>NPAAA clade</taxon>
        <taxon>Hologalegina</taxon>
        <taxon>IRL clade</taxon>
        <taxon>Trifolieae</taxon>
        <taxon>Trifolium</taxon>
    </lineage>
</organism>
<reference evidence="2" key="1">
    <citation type="journal article" date="2017" name="Front. Plant Sci.">
        <title>Climate Clever Clovers: New Paradigm to Reduce the Environmental Footprint of Ruminants by Breeding Low Methanogenic Forages Utilizing Haplotype Variation.</title>
        <authorList>
            <person name="Kaur P."/>
            <person name="Appels R."/>
            <person name="Bayer P.E."/>
            <person name="Keeble-Gagnere G."/>
            <person name="Wang J."/>
            <person name="Hirakawa H."/>
            <person name="Shirasawa K."/>
            <person name="Vercoe P."/>
            <person name="Stefanova K."/>
            <person name="Durmic Z."/>
            <person name="Nichols P."/>
            <person name="Revell C."/>
            <person name="Isobe S.N."/>
            <person name="Edwards D."/>
            <person name="Erskine W."/>
        </authorList>
    </citation>
    <scope>NUCLEOTIDE SEQUENCE [LARGE SCALE GENOMIC DNA]</scope>
    <source>
        <strain evidence="2">cv. Daliak</strain>
    </source>
</reference>
<evidence type="ECO:0000313" key="2">
    <source>
        <dbReference type="Proteomes" id="UP000242715"/>
    </source>
</evidence>
<sequence length="90" mass="9762">MNITLAQLEPHVVAFLSMETSALLGDAVLLSLQLAVMTVPAVVLLITPSVMLVPELADCKDNPFGVKALKRTPATRTWSWTQRKTAMKGN</sequence>
<keyword evidence="2" id="KW-1185">Reference proteome</keyword>
<dbReference type="EMBL" id="DF973287">
    <property type="protein sequence ID" value="GAU24287.1"/>
    <property type="molecule type" value="Genomic_DNA"/>
</dbReference>
<protein>
    <submittedName>
        <fullName evidence="1">Uncharacterized protein</fullName>
    </submittedName>
</protein>
<dbReference type="Proteomes" id="UP000242715">
    <property type="component" value="Unassembled WGS sequence"/>
</dbReference>
<gene>
    <name evidence="1" type="ORF">TSUD_48750</name>
</gene>